<dbReference type="PROSITE" id="PS51846">
    <property type="entry name" value="CNNM"/>
    <property type="match status" value="1"/>
</dbReference>
<dbReference type="FunFam" id="3.10.580.10:FF:000002">
    <property type="entry name" value="Magnesium/cobalt efflux protein CorC"/>
    <property type="match status" value="1"/>
</dbReference>
<keyword evidence="5 7" id="KW-0129">CBS domain</keyword>
<dbReference type="Pfam" id="PF03471">
    <property type="entry name" value="CorC_HlyC"/>
    <property type="match status" value="1"/>
</dbReference>
<comment type="caution">
    <text evidence="11">The sequence shown here is derived from an EMBL/GenBank/DDBJ whole genome shotgun (WGS) entry which is preliminary data.</text>
</comment>
<evidence type="ECO:0000256" key="1">
    <source>
        <dbReference type="ARBA" id="ARBA00004141"/>
    </source>
</evidence>
<feature type="domain" description="CBS" evidence="9">
    <location>
        <begin position="274"/>
        <end position="331"/>
    </location>
</feature>
<dbReference type="Gene3D" id="3.10.580.10">
    <property type="entry name" value="CBS-domain"/>
    <property type="match status" value="1"/>
</dbReference>
<dbReference type="SUPFAM" id="SSF56176">
    <property type="entry name" value="FAD-binding/transporter-associated domain-like"/>
    <property type="match status" value="1"/>
</dbReference>
<keyword evidence="4 8" id="KW-1133">Transmembrane helix</keyword>
<dbReference type="CDD" id="cd04590">
    <property type="entry name" value="CBS_pair_CorC_HlyC_assoc"/>
    <property type="match status" value="1"/>
</dbReference>
<dbReference type="PANTHER" id="PTHR22777:SF17">
    <property type="entry name" value="UPF0053 PROTEIN SLL0260"/>
    <property type="match status" value="1"/>
</dbReference>
<dbReference type="EMBL" id="JBHSKX010000002">
    <property type="protein sequence ID" value="MFC5368444.1"/>
    <property type="molecule type" value="Genomic_DNA"/>
</dbReference>
<evidence type="ECO:0000313" key="11">
    <source>
        <dbReference type="EMBL" id="MFC5368444.1"/>
    </source>
</evidence>
<keyword evidence="3" id="KW-0677">Repeat</keyword>
<dbReference type="AlphaFoldDB" id="A0ABD5REJ3"/>
<dbReference type="SMART" id="SM01091">
    <property type="entry name" value="CorC_HlyC"/>
    <property type="match status" value="1"/>
</dbReference>
<organism evidence="11 12">
    <name type="scientific">Salinirubrum litoreum</name>
    <dbReference type="NCBI Taxonomy" id="1126234"/>
    <lineage>
        <taxon>Archaea</taxon>
        <taxon>Methanobacteriati</taxon>
        <taxon>Methanobacteriota</taxon>
        <taxon>Stenosarchaea group</taxon>
        <taxon>Halobacteria</taxon>
        <taxon>Halobacteriales</taxon>
        <taxon>Haloferacaceae</taxon>
        <taxon>Salinirubrum</taxon>
    </lineage>
</organism>
<evidence type="ECO:0000256" key="6">
    <source>
        <dbReference type="ARBA" id="ARBA00023136"/>
    </source>
</evidence>
<dbReference type="Gene3D" id="3.30.465.10">
    <property type="match status" value="1"/>
</dbReference>
<keyword evidence="12" id="KW-1185">Reference proteome</keyword>
<evidence type="ECO:0000256" key="4">
    <source>
        <dbReference type="ARBA" id="ARBA00022989"/>
    </source>
</evidence>
<gene>
    <name evidence="11" type="ORF">ACFPJ5_16060</name>
</gene>
<name>A0ABD5REJ3_9EURY</name>
<dbReference type="InterPro" id="IPR036318">
    <property type="entry name" value="FAD-bd_PCMH-like_sf"/>
</dbReference>
<feature type="transmembrane region" description="Helical" evidence="8">
    <location>
        <begin position="12"/>
        <end position="35"/>
    </location>
</feature>
<dbReference type="SUPFAM" id="SSF54631">
    <property type="entry name" value="CBS-domain pair"/>
    <property type="match status" value="1"/>
</dbReference>
<dbReference type="Pfam" id="PF01595">
    <property type="entry name" value="CNNM"/>
    <property type="match status" value="1"/>
</dbReference>
<evidence type="ECO:0000259" key="9">
    <source>
        <dbReference type="PROSITE" id="PS51371"/>
    </source>
</evidence>
<dbReference type="PROSITE" id="PS51371">
    <property type="entry name" value="CBS"/>
    <property type="match status" value="2"/>
</dbReference>
<evidence type="ECO:0000256" key="8">
    <source>
        <dbReference type="SAM" id="Phobius"/>
    </source>
</evidence>
<accession>A0ABD5REJ3</accession>
<dbReference type="RefSeq" id="WP_227230719.1">
    <property type="nucleotide sequence ID" value="NZ_JAJCVJ010000002.1"/>
</dbReference>
<evidence type="ECO:0000256" key="7">
    <source>
        <dbReference type="PROSITE-ProRule" id="PRU00703"/>
    </source>
</evidence>
<evidence type="ECO:0000259" key="10">
    <source>
        <dbReference type="PROSITE" id="PS51846"/>
    </source>
</evidence>
<evidence type="ECO:0000313" key="12">
    <source>
        <dbReference type="Proteomes" id="UP001596201"/>
    </source>
</evidence>
<dbReference type="PANTHER" id="PTHR22777">
    <property type="entry name" value="HEMOLYSIN-RELATED"/>
    <property type="match status" value="1"/>
</dbReference>
<dbReference type="SMART" id="SM00116">
    <property type="entry name" value="CBS"/>
    <property type="match status" value="2"/>
</dbReference>
<comment type="subcellular location">
    <subcellularLocation>
        <location evidence="1">Membrane</location>
        <topology evidence="1">Multi-pass membrane protein</topology>
    </subcellularLocation>
</comment>
<feature type="domain" description="CNNM transmembrane" evidence="10">
    <location>
        <begin position="4"/>
        <end position="193"/>
    </location>
</feature>
<dbReference type="InterPro" id="IPR002550">
    <property type="entry name" value="CNNM"/>
</dbReference>
<dbReference type="Pfam" id="PF00571">
    <property type="entry name" value="CBS"/>
    <property type="match status" value="2"/>
</dbReference>
<sequence length="432" mass="46627">MQPFDATTLVGLLAIVVLLGLSAFFSASEIAIFSLERHRLTALVSSEDPRAGTLGRLRENPHRLLVTILVGNNVVNIAMASIATLVLTRLLGPGPGVAASTLGMSFLVLIVGEITPKSYGVANSESLSLSVAGTIARVQQVLYPVVVVFDVISRGINRLTGGGQEIEKPYVTRDQIEDLLETGERVGDIDESEREMVQGVFDLSHTRAKEIMVPRVNVVAVDATSSLESVLDTCAERRVTRLPVYDGTLDQIVGIADIRDVERAIRQGLSLREIVTEPLQVPDTIEIDDLLSEMQAERVSMAIVRDEFGEMEGVLTVEDILEEIVGEIFEVGEERLIRPTADGLLVKGEATVDEVNDALGTDVPTAGDFETVAGLVNAELGRLGDVGDRIEIDGVTFTVESVDGTRIRRVRVHRLANGPPRDTESDDSDVPS</sequence>
<dbReference type="InterPro" id="IPR046342">
    <property type="entry name" value="CBS_dom_sf"/>
</dbReference>
<keyword evidence="2 8" id="KW-0812">Transmembrane</keyword>
<dbReference type="InterPro" id="IPR005170">
    <property type="entry name" value="Transptr-assoc_dom"/>
</dbReference>
<dbReference type="Proteomes" id="UP001596201">
    <property type="component" value="Unassembled WGS sequence"/>
</dbReference>
<evidence type="ECO:0000256" key="2">
    <source>
        <dbReference type="ARBA" id="ARBA00022692"/>
    </source>
</evidence>
<feature type="domain" description="CBS" evidence="9">
    <location>
        <begin position="212"/>
        <end position="271"/>
    </location>
</feature>
<proteinExistence type="predicted"/>
<dbReference type="GO" id="GO:0016020">
    <property type="term" value="C:membrane"/>
    <property type="evidence" value="ECO:0007669"/>
    <property type="project" value="UniProtKB-SubCell"/>
</dbReference>
<protein>
    <submittedName>
        <fullName evidence="11">Hemolysin family protein</fullName>
    </submittedName>
</protein>
<evidence type="ECO:0000256" key="3">
    <source>
        <dbReference type="ARBA" id="ARBA00022737"/>
    </source>
</evidence>
<dbReference type="InterPro" id="IPR016169">
    <property type="entry name" value="FAD-bd_PCMH_sub2"/>
</dbReference>
<keyword evidence="6 8" id="KW-0472">Membrane</keyword>
<feature type="transmembrane region" description="Helical" evidence="8">
    <location>
        <begin position="64"/>
        <end position="87"/>
    </location>
</feature>
<evidence type="ECO:0000256" key="5">
    <source>
        <dbReference type="ARBA" id="ARBA00023122"/>
    </source>
</evidence>
<dbReference type="InterPro" id="IPR000644">
    <property type="entry name" value="CBS_dom"/>
</dbReference>
<reference evidence="11 12" key="1">
    <citation type="journal article" date="2019" name="Int. J. Syst. Evol. Microbiol.">
        <title>The Global Catalogue of Microorganisms (GCM) 10K type strain sequencing project: providing services to taxonomists for standard genome sequencing and annotation.</title>
        <authorList>
            <consortium name="The Broad Institute Genomics Platform"/>
            <consortium name="The Broad Institute Genome Sequencing Center for Infectious Disease"/>
            <person name="Wu L."/>
            <person name="Ma J."/>
        </authorList>
    </citation>
    <scope>NUCLEOTIDE SEQUENCE [LARGE SCALE GENOMIC DNA]</scope>
    <source>
        <strain evidence="11 12">CGMCC 1.12237</strain>
    </source>
</reference>
<dbReference type="InterPro" id="IPR044751">
    <property type="entry name" value="Ion_transp-like_CBS"/>
</dbReference>